<keyword evidence="4" id="KW-0326">Glycosidase</keyword>
<evidence type="ECO:0000313" key="9">
    <source>
        <dbReference type="Proteomes" id="UP001501844"/>
    </source>
</evidence>
<accession>A0ABP8FLS1</accession>
<name>A0ABP8FLS1_9BACT</name>
<dbReference type="InterPro" id="IPR015943">
    <property type="entry name" value="WD40/YVTN_repeat-like_dom_sf"/>
</dbReference>
<keyword evidence="5" id="KW-0624">Polysaccharide degradation</keyword>
<evidence type="ECO:0000259" key="7">
    <source>
        <dbReference type="Pfam" id="PF13860"/>
    </source>
</evidence>
<comment type="caution">
    <text evidence="8">The sequence shown here is derived from an EMBL/GenBank/DDBJ whole genome shotgun (WGS) entry which is preliminary data.</text>
</comment>
<dbReference type="SUPFAM" id="SSF110296">
    <property type="entry name" value="Oligoxyloglucan reducing end-specific cellobiohydrolase"/>
    <property type="match status" value="1"/>
</dbReference>
<keyword evidence="1" id="KW-0732">Signal</keyword>
<keyword evidence="2" id="KW-0378">Hydrolase</keyword>
<dbReference type="InterPro" id="IPR036278">
    <property type="entry name" value="Sialidase_sf"/>
</dbReference>
<dbReference type="Gene3D" id="2.130.10.10">
    <property type="entry name" value="YVTN repeat-like/Quinoprotein amine dehydrogenase"/>
    <property type="match status" value="4"/>
</dbReference>
<dbReference type="Proteomes" id="UP001501844">
    <property type="component" value="Unassembled WGS sequence"/>
</dbReference>
<dbReference type="SUPFAM" id="SSF50939">
    <property type="entry name" value="Sialidases"/>
    <property type="match status" value="1"/>
</dbReference>
<evidence type="ECO:0000313" key="8">
    <source>
        <dbReference type="EMBL" id="GAA4306771.1"/>
    </source>
</evidence>
<dbReference type="NCBIfam" id="TIGR04183">
    <property type="entry name" value="Por_Secre_tail"/>
    <property type="match status" value="1"/>
</dbReference>
<gene>
    <name evidence="8" type="ORF">GCM10023183_22220</name>
</gene>
<organism evidence="8 9">
    <name type="scientific">Nibribacter koreensis</name>
    <dbReference type="NCBI Taxonomy" id="1084519"/>
    <lineage>
        <taxon>Bacteria</taxon>
        <taxon>Pseudomonadati</taxon>
        <taxon>Bacteroidota</taxon>
        <taxon>Cytophagia</taxon>
        <taxon>Cytophagales</taxon>
        <taxon>Hymenobacteraceae</taxon>
        <taxon>Nibribacter</taxon>
    </lineage>
</organism>
<evidence type="ECO:0000256" key="6">
    <source>
        <dbReference type="ARBA" id="ARBA00037986"/>
    </source>
</evidence>
<sequence>MKITHQQRQFGMSSALLLLFGAVLYMASFLPGPLHPSSYSSKKGAAQAGIDARSSRLHKQGAIGSKEDPNARANYEFERLKDPYTGRIPENIRERELAFSLRIPTAEQIMRQKSPYTKLASANWSRRGPFNVGGRTRAFAYDITNENTLLAGGVSGGMWRSTNGGSSWAKVTDPDQLQSVTTVAQDKRPGKTNVWYYGTGEILGNSASKSGASYYGNGMFKSVDNGITWNPLVTTQVPNNTAFYNVFQFVYRVATGPATDIDEVYAALPGAIMRSTNGGNTWNSVLGFGKETTEFGKSSYFTDITVSPSGVKYAGMSQFSSGNGTSLTKGAYRSVDGVTWTDITPATWPTTYERIVMDVARSNENIVYYFVYVENASGKETPNLWKYEYLSGNGAGAGGTWTNLSANIPMLGGKSGDLNLQGGYNMVVKIKPDNPNVVILGGTNLYISTNGYTSTAVTKKIGGYIANNSSYALYPSHHPDQHEVAFSMTSPSRVYSAHDGGVSKTFNVLASEVEWASLNRGYLTTQFYTVAMDLNTTDNFIVGGMQDNGSWSVETTNETSLWEEVLGGDGAFTAVTARSLLVSVQNGTIYRFIFGDDGAYTGQYSRVDPPKTTGYLFINPYNIDPNNEHTMYLPAGDTLWRNKNIDALPRGGSQSATGWEVIANLNTNEVISAVGVSKAPANVVYFGTRGGKIYRIQDGLATAPTRVDVTGINFPAGNIGCLAVDPRDANKVVATFTNYGIVSLFYTTNGGGSWTPVSGNLEENPNGSGSGPSTRWVSILPSTNGNTKYFVGTSTGLFATSSLDGPNVTWIREGSTSIGQVPVDMVISRTTDDMVIVGTHGNGVYSTRFTGPLASAEDVDLAIAPGLGQSYPNPFRKGMTTNIPFTLTKTAQVSLTLFDLNGKAVTTLVNGKLNAGRHVASWNGKSKAGQEMASGTYLYQLTVDGKRETKRVAYIK</sequence>
<dbReference type="PANTHER" id="PTHR43739:SF2">
    <property type="entry name" value="OLIGOXYLOGLUCAN-REDUCING END-SPECIFIC XYLOGLUCANASE-RELATED"/>
    <property type="match status" value="1"/>
</dbReference>
<comment type="similarity">
    <text evidence="6">Belongs to the glycosyl hydrolase 74 family.</text>
</comment>
<keyword evidence="3" id="KW-0119">Carbohydrate metabolism</keyword>
<dbReference type="EMBL" id="BAABGX010000002">
    <property type="protein sequence ID" value="GAA4306771.1"/>
    <property type="molecule type" value="Genomic_DNA"/>
</dbReference>
<dbReference type="RefSeq" id="WP_345165901.1">
    <property type="nucleotide sequence ID" value="NZ_BAABGX010000002.1"/>
</dbReference>
<dbReference type="Gene3D" id="2.60.40.4070">
    <property type="match status" value="1"/>
</dbReference>
<evidence type="ECO:0000256" key="3">
    <source>
        <dbReference type="ARBA" id="ARBA00023277"/>
    </source>
</evidence>
<evidence type="ECO:0000256" key="1">
    <source>
        <dbReference type="ARBA" id="ARBA00022729"/>
    </source>
</evidence>
<protein>
    <recommendedName>
        <fullName evidence="7">FlgD/Vpr Ig-like domain-containing protein</fullName>
    </recommendedName>
</protein>
<evidence type="ECO:0000256" key="2">
    <source>
        <dbReference type="ARBA" id="ARBA00022801"/>
    </source>
</evidence>
<dbReference type="InterPro" id="IPR026444">
    <property type="entry name" value="Secre_tail"/>
</dbReference>
<proteinExistence type="inferred from homology"/>
<dbReference type="InterPro" id="IPR052025">
    <property type="entry name" value="Xyloglucanase_GH74"/>
</dbReference>
<feature type="domain" description="FlgD/Vpr Ig-like" evidence="7">
    <location>
        <begin position="877"/>
        <end position="943"/>
    </location>
</feature>
<keyword evidence="9" id="KW-1185">Reference proteome</keyword>
<dbReference type="Pfam" id="PF13860">
    <property type="entry name" value="FlgD_ig"/>
    <property type="match status" value="1"/>
</dbReference>
<evidence type="ECO:0000256" key="5">
    <source>
        <dbReference type="ARBA" id="ARBA00023326"/>
    </source>
</evidence>
<dbReference type="PANTHER" id="PTHR43739">
    <property type="entry name" value="XYLOGLUCANASE (EUROFUNG)"/>
    <property type="match status" value="1"/>
</dbReference>
<reference evidence="9" key="1">
    <citation type="journal article" date="2019" name="Int. J. Syst. Evol. Microbiol.">
        <title>The Global Catalogue of Microorganisms (GCM) 10K type strain sequencing project: providing services to taxonomists for standard genome sequencing and annotation.</title>
        <authorList>
            <consortium name="The Broad Institute Genomics Platform"/>
            <consortium name="The Broad Institute Genome Sequencing Center for Infectious Disease"/>
            <person name="Wu L."/>
            <person name="Ma J."/>
        </authorList>
    </citation>
    <scope>NUCLEOTIDE SEQUENCE [LARGE SCALE GENOMIC DNA]</scope>
    <source>
        <strain evidence="9">JCM 17917</strain>
    </source>
</reference>
<dbReference type="InterPro" id="IPR025965">
    <property type="entry name" value="FlgD/Vpr_Ig-like"/>
</dbReference>
<evidence type="ECO:0000256" key="4">
    <source>
        <dbReference type="ARBA" id="ARBA00023295"/>
    </source>
</evidence>